<dbReference type="AlphaFoldDB" id="A0A2P9H9C1"/>
<dbReference type="OrthoDB" id="9794010at2"/>
<keyword evidence="3 16" id="KW-0997">Cell inner membrane</keyword>
<dbReference type="InterPro" id="IPR010204">
    <property type="entry name" value="NqrC"/>
</dbReference>
<proteinExistence type="inferred from homology"/>
<comment type="cofactor">
    <cofactor evidence="16 17">
        <name>FMN</name>
        <dbReference type="ChEBI" id="CHEBI:58210"/>
    </cofactor>
</comment>
<comment type="similarity">
    <text evidence="16 17">Belongs to the NqrC family.</text>
</comment>
<evidence type="ECO:0000256" key="2">
    <source>
        <dbReference type="ARBA" id="ARBA00022475"/>
    </source>
</evidence>
<evidence type="ECO:0000256" key="14">
    <source>
        <dbReference type="ARBA" id="ARBA00023136"/>
    </source>
</evidence>
<evidence type="ECO:0000256" key="7">
    <source>
        <dbReference type="ARBA" id="ARBA00022692"/>
    </source>
</evidence>
<evidence type="ECO:0000256" key="1">
    <source>
        <dbReference type="ARBA" id="ARBA00022448"/>
    </source>
</evidence>
<keyword evidence="10 16" id="KW-0520">NAD</keyword>
<keyword evidence="20" id="KW-1185">Reference proteome</keyword>
<dbReference type="Proteomes" id="UP000000529">
    <property type="component" value="Chromosome"/>
</dbReference>
<evidence type="ECO:0000256" key="8">
    <source>
        <dbReference type="ARBA" id="ARBA00022967"/>
    </source>
</evidence>
<evidence type="ECO:0000256" key="11">
    <source>
        <dbReference type="ARBA" id="ARBA00023053"/>
    </source>
</evidence>
<keyword evidence="7 16" id="KW-0812">Transmembrane</keyword>
<dbReference type="GO" id="GO:0006814">
    <property type="term" value="P:sodium ion transport"/>
    <property type="evidence" value="ECO:0007669"/>
    <property type="project" value="UniProtKB-UniRule"/>
</dbReference>
<evidence type="ECO:0000256" key="4">
    <source>
        <dbReference type="ARBA" id="ARBA00022553"/>
    </source>
</evidence>
<evidence type="ECO:0000256" key="12">
    <source>
        <dbReference type="ARBA" id="ARBA00023065"/>
    </source>
</evidence>
<evidence type="ECO:0000256" key="16">
    <source>
        <dbReference type="HAMAP-Rule" id="MF_00427"/>
    </source>
</evidence>
<feature type="modified residue" description="FMN phosphoryl threonine" evidence="16">
    <location>
        <position position="284"/>
    </location>
</feature>
<evidence type="ECO:0000256" key="9">
    <source>
        <dbReference type="ARBA" id="ARBA00022989"/>
    </source>
</evidence>
<keyword evidence="1 16" id="KW-0813">Transport</keyword>
<comment type="function">
    <text evidence="16">NQR complex catalyzes the reduction of ubiquinone-1 to ubiquinol by two successive reactions, coupled with the transport of Na(+) ions from the cytoplasm to the periplasm. NqrA to NqrE are probably involved in the second step, the conversion of ubisemiquinone to ubiquinol.</text>
</comment>
<dbReference type="EMBL" id="BX908798">
    <property type="protein sequence ID" value="SPJ31609.1"/>
    <property type="molecule type" value="Genomic_DNA"/>
</dbReference>
<evidence type="ECO:0000256" key="15">
    <source>
        <dbReference type="ARBA" id="ARBA00023201"/>
    </source>
</evidence>
<gene>
    <name evidence="16" type="primary">nqrC</name>
    <name evidence="19" type="ORF">PC_RS01450</name>
</gene>
<evidence type="ECO:0000256" key="3">
    <source>
        <dbReference type="ARBA" id="ARBA00022519"/>
    </source>
</evidence>
<dbReference type="GO" id="GO:0005886">
    <property type="term" value="C:plasma membrane"/>
    <property type="evidence" value="ECO:0007669"/>
    <property type="project" value="UniProtKB-SubCell"/>
</dbReference>
<dbReference type="HAMAP" id="MF_00427">
    <property type="entry name" value="NqrC"/>
    <property type="match status" value="1"/>
</dbReference>
<sequence>MKGTGVYDVSEPNQKLRMSQNQYTLIFMVILSLVCALILSVLASSLKGPQELSKELDRSKQMLIAARIISPYGYFLIQNEKGEFLPAKFVTGGSLEQIDREIIPTGEQILEIYKNRIQPFLTNSKGEITTFQEAKIDESQYVAQYRKTGYYRQPWKLIYKIFPNKKNSKDIDENSPIEGYVIPVNGMGLWDAIYGYLAIKPDGNTVIGISWYDQKETPGLGANIADAPWQSQFPGKHIFQESADGKTDFQTATLGITVVKGKVSEVLGNSPKALSAVDGMAGATLTGNGVTNAYKNVLAAYRPFLIKSQDKFAKIQSQ</sequence>
<evidence type="ECO:0000256" key="10">
    <source>
        <dbReference type="ARBA" id="ARBA00023027"/>
    </source>
</evidence>
<keyword evidence="14 16" id="KW-0472">Membrane</keyword>
<comment type="caution">
    <text evidence="16">Lacks conserved residue(s) required for the propagation of feature annotation.</text>
</comment>
<dbReference type="InterPro" id="IPR007329">
    <property type="entry name" value="FMN-bd"/>
</dbReference>
<evidence type="ECO:0000313" key="19">
    <source>
        <dbReference type="EMBL" id="SPJ31609.1"/>
    </source>
</evidence>
<keyword evidence="5 16" id="KW-0285">Flavoprotein</keyword>
<reference evidence="19 20" key="1">
    <citation type="journal article" date="2004" name="Science">
        <title>Illuminating the evolutionary history of chlamydiae.</title>
        <authorList>
            <person name="Horn M."/>
            <person name="Collingro A."/>
            <person name="Schmitz-Esser S."/>
            <person name="Beier C.L."/>
            <person name="Purkhold U."/>
            <person name="Fartmann B."/>
            <person name="Brandt P."/>
            <person name="Nyakatura G.J."/>
            <person name="Droege M."/>
            <person name="Frishman D."/>
            <person name="Rattei T."/>
            <person name="Mewes H."/>
            <person name="Wagner M."/>
        </authorList>
    </citation>
    <scope>NUCLEOTIDE SEQUENCE [LARGE SCALE GENOMIC DNA]</scope>
    <source>
        <strain evidence="19 20">UWE25</strain>
    </source>
</reference>
<dbReference type="STRING" id="264201.pc0300"/>
<comment type="catalytic activity">
    <reaction evidence="16 17">
        <text>a ubiquinone + n Na(+)(in) + NADH + H(+) = a ubiquinol + n Na(+)(out) + NAD(+)</text>
        <dbReference type="Rhea" id="RHEA:47748"/>
        <dbReference type="Rhea" id="RHEA-COMP:9565"/>
        <dbReference type="Rhea" id="RHEA-COMP:9566"/>
        <dbReference type="ChEBI" id="CHEBI:15378"/>
        <dbReference type="ChEBI" id="CHEBI:16389"/>
        <dbReference type="ChEBI" id="CHEBI:17976"/>
        <dbReference type="ChEBI" id="CHEBI:29101"/>
        <dbReference type="ChEBI" id="CHEBI:57540"/>
        <dbReference type="ChEBI" id="CHEBI:57945"/>
        <dbReference type="EC" id="7.2.1.1"/>
    </reaction>
</comment>
<comment type="subcellular location">
    <subcellularLocation>
        <location evidence="16">Cell inner membrane</location>
        <topology evidence="16">Single-pass membrane protein</topology>
    </subcellularLocation>
</comment>
<keyword evidence="15 16" id="KW-0739">Sodium transport</keyword>
<evidence type="ECO:0000259" key="18">
    <source>
        <dbReference type="SMART" id="SM00900"/>
    </source>
</evidence>
<keyword evidence="6 16" id="KW-0288">FMN</keyword>
<dbReference type="PANTHER" id="PTHR37838:SF1">
    <property type="entry name" value="NA(+)-TRANSLOCATING NADH-QUINONE REDUCTASE SUBUNIT C"/>
    <property type="match status" value="1"/>
</dbReference>
<evidence type="ECO:0000256" key="13">
    <source>
        <dbReference type="ARBA" id="ARBA00023075"/>
    </source>
</evidence>
<protein>
    <recommendedName>
        <fullName evidence="16 17">Na(+)-translocating NADH-quinone reductase subunit C</fullName>
        <shortName evidence="16 17">Na(+)-NQR subunit C</shortName>
        <shortName evidence="16 17">Na(+)-translocating NQR subunit C</shortName>
        <ecNumber evidence="16 17">7.2.1.1</ecNumber>
    </recommendedName>
    <alternativeName>
        <fullName evidence="16 17">NQR complex subunit C</fullName>
    </alternativeName>
    <alternativeName>
        <fullName evidence="16 17">NQR-1 subunit C</fullName>
    </alternativeName>
</protein>
<keyword evidence="4 16" id="KW-0597">Phosphoprotein</keyword>
<evidence type="ECO:0000256" key="6">
    <source>
        <dbReference type="ARBA" id="ARBA00022643"/>
    </source>
</evidence>
<keyword evidence="11 16" id="KW-0915">Sodium</keyword>
<dbReference type="SMART" id="SM00900">
    <property type="entry name" value="FMN_bind"/>
    <property type="match status" value="1"/>
</dbReference>
<dbReference type="NCBIfam" id="NF003755">
    <property type="entry name" value="PRK05346.2-6"/>
    <property type="match status" value="1"/>
</dbReference>
<keyword evidence="8 16" id="KW-1278">Translocase</keyword>
<dbReference type="GO" id="GO:0010181">
    <property type="term" value="F:FMN binding"/>
    <property type="evidence" value="ECO:0007669"/>
    <property type="project" value="UniProtKB-UniRule"/>
</dbReference>
<dbReference type="EC" id="7.2.1.1" evidence="16 17"/>
<keyword evidence="2 16" id="KW-1003">Cell membrane</keyword>
<evidence type="ECO:0000256" key="17">
    <source>
        <dbReference type="PIRNR" id="PIRNR009437"/>
    </source>
</evidence>
<keyword evidence="13 16" id="KW-0830">Ubiquinone</keyword>
<organism evidence="19 20">
    <name type="scientific">Protochlamydia amoebophila (strain UWE25)</name>
    <dbReference type="NCBI Taxonomy" id="264201"/>
    <lineage>
        <taxon>Bacteria</taxon>
        <taxon>Pseudomonadati</taxon>
        <taxon>Chlamydiota</taxon>
        <taxon>Chlamydiia</taxon>
        <taxon>Parachlamydiales</taxon>
        <taxon>Parachlamydiaceae</taxon>
        <taxon>Candidatus Protochlamydia</taxon>
    </lineage>
</organism>
<name>A0A2P9H9C1_PARUW</name>
<evidence type="ECO:0000256" key="5">
    <source>
        <dbReference type="ARBA" id="ARBA00022630"/>
    </source>
</evidence>
<accession>A0A2P9H9C1</accession>
<keyword evidence="9 16" id="KW-1133">Transmembrane helix</keyword>
<keyword evidence="12 16" id="KW-0406">Ion transport</keyword>
<dbReference type="KEGG" id="pcu:PC_RS01450"/>
<dbReference type="Pfam" id="PF04205">
    <property type="entry name" value="FMN_bind"/>
    <property type="match status" value="1"/>
</dbReference>
<comment type="subunit">
    <text evidence="16 17">Composed of six subunits; NqrA, NqrB, NqrC, NqrD, NqrE and NqrF.</text>
</comment>
<evidence type="ECO:0000313" key="20">
    <source>
        <dbReference type="Proteomes" id="UP000000529"/>
    </source>
</evidence>
<dbReference type="PANTHER" id="PTHR37838">
    <property type="entry name" value="NA(+)-TRANSLOCATING NADH-QUINONE REDUCTASE SUBUNIT C"/>
    <property type="match status" value="1"/>
</dbReference>
<feature type="transmembrane region" description="Helical" evidence="16">
    <location>
        <begin position="23"/>
        <end position="43"/>
    </location>
</feature>
<feature type="domain" description="FMN-binding" evidence="18">
    <location>
        <begin position="188"/>
        <end position="301"/>
    </location>
</feature>
<dbReference type="PIRSF" id="PIRSF009437">
    <property type="entry name" value="NQR-1_subunit_C"/>
    <property type="match status" value="1"/>
</dbReference>
<dbReference type="NCBIfam" id="TIGR01938">
    <property type="entry name" value="nqrC"/>
    <property type="match status" value="1"/>
</dbReference>
<dbReference type="GO" id="GO:0016655">
    <property type="term" value="F:oxidoreductase activity, acting on NAD(P)H, quinone or similar compound as acceptor"/>
    <property type="evidence" value="ECO:0007669"/>
    <property type="project" value="UniProtKB-UniRule"/>
</dbReference>